<evidence type="ECO:0000256" key="7">
    <source>
        <dbReference type="RuleBase" id="RU367161"/>
    </source>
</evidence>
<keyword evidence="5 7" id="KW-0235">DNA replication</keyword>
<comment type="similarity">
    <text evidence="2 7">Belongs to the GINS3/PSF3 family.</text>
</comment>
<dbReference type="GO" id="GO:0071162">
    <property type="term" value="C:CMG complex"/>
    <property type="evidence" value="ECO:0007669"/>
    <property type="project" value="EnsemblFungi"/>
</dbReference>
<evidence type="ECO:0000256" key="2">
    <source>
        <dbReference type="ARBA" id="ARBA00006343"/>
    </source>
</evidence>
<dbReference type="HOGENOM" id="CLU_081646_0_1_1"/>
<evidence type="ECO:0000259" key="9">
    <source>
        <dbReference type="Pfam" id="PF22466"/>
    </source>
</evidence>
<dbReference type="GO" id="GO:0000811">
    <property type="term" value="C:GINS complex"/>
    <property type="evidence" value="ECO:0007669"/>
    <property type="project" value="UniProtKB-UniRule"/>
</dbReference>
<keyword evidence="11" id="KW-1185">Reference proteome</keyword>
<dbReference type="InParanoid" id="A7TQZ9"/>
<evidence type="ECO:0000256" key="4">
    <source>
        <dbReference type="ARBA" id="ARBA00015140"/>
    </source>
</evidence>
<name>A7TQZ9_VANPO</name>
<evidence type="ECO:0000256" key="3">
    <source>
        <dbReference type="ARBA" id="ARBA00011352"/>
    </source>
</evidence>
<protein>
    <recommendedName>
        <fullName evidence="4 7">DNA replication complex GINS protein PSF3</fullName>
    </recommendedName>
</protein>
<evidence type="ECO:0000256" key="5">
    <source>
        <dbReference type="ARBA" id="ARBA00022705"/>
    </source>
</evidence>
<evidence type="ECO:0000313" key="10">
    <source>
        <dbReference type="EMBL" id="EDO15302.1"/>
    </source>
</evidence>
<dbReference type="GO" id="GO:1902975">
    <property type="term" value="P:mitotic DNA replication initiation"/>
    <property type="evidence" value="ECO:0007669"/>
    <property type="project" value="TreeGrafter"/>
</dbReference>
<comment type="subunit">
    <text evidence="3">Component of the GINS complex which is a heterotetramer of SLD5, PSF1, PSF2 and PSF3.</text>
</comment>
<dbReference type="InterPro" id="IPR036224">
    <property type="entry name" value="GINS_bundle-like_dom_sf"/>
</dbReference>
<feature type="domain" description="GINS subunit" evidence="8">
    <location>
        <begin position="87"/>
        <end position="203"/>
    </location>
</feature>
<dbReference type="KEGG" id="vpo:Kpol_1038p8"/>
<dbReference type="InterPro" id="IPR038437">
    <property type="entry name" value="GINS_Psf3_sf"/>
</dbReference>
<dbReference type="GeneID" id="5543386"/>
<dbReference type="Pfam" id="PF22466">
    <property type="entry name" value="PSF3_N"/>
    <property type="match status" value="1"/>
</dbReference>
<dbReference type="OrthoDB" id="10251744at2759"/>
<dbReference type="Proteomes" id="UP000000267">
    <property type="component" value="Unassembled WGS sequence"/>
</dbReference>
<dbReference type="Gene3D" id="1.20.58.2050">
    <property type="match status" value="1"/>
</dbReference>
<evidence type="ECO:0000256" key="6">
    <source>
        <dbReference type="ARBA" id="ARBA00023242"/>
    </source>
</evidence>
<dbReference type="CDD" id="cd21693">
    <property type="entry name" value="GINS_B_Psf3"/>
    <property type="match status" value="1"/>
</dbReference>
<dbReference type="GO" id="GO:0000727">
    <property type="term" value="P:double-strand break repair via break-induced replication"/>
    <property type="evidence" value="ECO:0007669"/>
    <property type="project" value="EnsemblFungi"/>
</dbReference>
<evidence type="ECO:0000313" key="11">
    <source>
        <dbReference type="Proteomes" id="UP000000267"/>
    </source>
</evidence>
<dbReference type="InterPro" id="IPR010492">
    <property type="entry name" value="GINS_Psf3"/>
</dbReference>
<dbReference type="InterPro" id="IPR055221">
    <property type="entry name" value="PSF3_N"/>
</dbReference>
<gene>
    <name evidence="10" type="ORF">Kpol_1038p8</name>
</gene>
<evidence type="ECO:0000259" key="8">
    <source>
        <dbReference type="Pfam" id="PF05916"/>
    </source>
</evidence>
<dbReference type="FunCoup" id="A7TQZ9">
    <property type="interactions" value="435"/>
</dbReference>
<dbReference type="GO" id="GO:0043596">
    <property type="term" value="C:nuclear replication fork"/>
    <property type="evidence" value="ECO:0007669"/>
    <property type="project" value="EnsemblFungi"/>
</dbReference>
<evidence type="ECO:0000256" key="1">
    <source>
        <dbReference type="ARBA" id="ARBA00004123"/>
    </source>
</evidence>
<proteinExistence type="inferred from homology"/>
<dbReference type="PANTHER" id="PTHR22768">
    <property type="entry name" value="DNA REPLICATION COMPLEX GINS PROTEIN PSF3"/>
    <property type="match status" value="1"/>
</dbReference>
<keyword evidence="6 7" id="KW-0539">Nucleus</keyword>
<dbReference type="Pfam" id="PF05916">
    <property type="entry name" value="Sld5"/>
    <property type="match status" value="1"/>
</dbReference>
<dbReference type="PANTHER" id="PTHR22768:SF0">
    <property type="entry name" value="DNA REPLICATION COMPLEX GINS PROTEIN PSF3"/>
    <property type="match status" value="1"/>
</dbReference>
<sequence>MYYDIDDILADSAEIPCKFNYDIPGLGYLEGNPGKQINKNTKIQLPLWLARILAIIGGDSEGADENGDETNENDNLPFLEMQTPDFLSNKVINAIKTSPESLDLHSINSHFIELANKWIALFGDTDLANVIYDLTLARSIELNNHASSVALELASNKPDNSNKDSIYQDGNNINTPFLLSMDEFEKKIYKKSHNSYKDTKKWLFEP</sequence>
<dbReference type="OMA" id="HNSYKDT"/>
<dbReference type="SUPFAM" id="SSF158573">
    <property type="entry name" value="GINS helical bundle-like"/>
    <property type="match status" value="1"/>
</dbReference>
<dbReference type="EMBL" id="DS480467">
    <property type="protein sequence ID" value="EDO15302.1"/>
    <property type="molecule type" value="Genomic_DNA"/>
</dbReference>
<dbReference type="RefSeq" id="XP_001643160.1">
    <property type="nucleotide sequence ID" value="XM_001643110.1"/>
</dbReference>
<dbReference type="InterPro" id="IPR021151">
    <property type="entry name" value="GINS_A"/>
</dbReference>
<comment type="subcellular location">
    <subcellularLocation>
        <location evidence="1 7">Nucleus</location>
    </subcellularLocation>
</comment>
<dbReference type="AlphaFoldDB" id="A7TQZ9"/>
<accession>A7TQZ9</accession>
<dbReference type="CDD" id="cd11713">
    <property type="entry name" value="GINS_A_psf3"/>
    <property type="match status" value="1"/>
</dbReference>
<dbReference type="STRING" id="436907.A7TQZ9"/>
<dbReference type="SUPFAM" id="SSF160059">
    <property type="entry name" value="PriA/YqbF domain"/>
    <property type="match status" value="1"/>
</dbReference>
<comment type="function">
    <text evidence="7">The GINS complex plays an essential role in the initiation of DNA replication.</text>
</comment>
<dbReference type="eggNOG" id="KOG1106">
    <property type="taxonomic scope" value="Eukaryota"/>
</dbReference>
<feature type="domain" description="DNA replication complex GINS protein PSF3 N-terminal" evidence="9">
    <location>
        <begin position="3"/>
        <end position="55"/>
    </location>
</feature>
<reference evidence="10 11" key="1">
    <citation type="journal article" date="2007" name="Proc. Natl. Acad. Sci. U.S.A.">
        <title>Independent sorting-out of thousands of duplicated gene pairs in two yeast species descended from a whole-genome duplication.</title>
        <authorList>
            <person name="Scannell D.R."/>
            <person name="Frank A.C."/>
            <person name="Conant G.C."/>
            <person name="Byrne K.P."/>
            <person name="Woolfit M."/>
            <person name="Wolfe K.H."/>
        </authorList>
    </citation>
    <scope>NUCLEOTIDE SEQUENCE [LARGE SCALE GENOMIC DNA]</scope>
    <source>
        <strain evidence="11">ATCC 22028 / DSM 70294 / BCRC 21397 / CBS 2163 / NBRC 10782 / NRRL Y-8283 / UCD 57-17</strain>
    </source>
</reference>
<dbReference type="PhylomeDB" id="A7TQZ9"/>
<organism evidence="11">
    <name type="scientific">Vanderwaltozyma polyspora (strain ATCC 22028 / DSM 70294 / BCRC 21397 / CBS 2163 / NBRC 10782 / NRRL Y-8283 / UCD 57-17)</name>
    <name type="common">Kluyveromyces polysporus</name>
    <dbReference type="NCBI Taxonomy" id="436907"/>
    <lineage>
        <taxon>Eukaryota</taxon>
        <taxon>Fungi</taxon>
        <taxon>Dikarya</taxon>
        <taxon>Ascomycota</taxon>
        <taxon>Saccharomycotina</taxon>
        <taxon>Saccharomycetes</taxon>
        <taxon>Saccharomycetales</taxon>
        <taxon>Saccharomycetaceae</taxon>
        <taxon>Vanderwaltozyma</taxon>
    </lineage>
</organism>